<dbReference type="InterPro" id="IPR037401">
    <property type="entry name" value="SnoaL-like"/>
</dbReference>
<dbReference type="Pfam" id="PF13474">
    <property type="entry name" value="SnoaL_3"/>
    <property type="match status" value="1"/>
</dbReference>
<sequence>MNYKEALQAYIDATNSHDFNNVKDLLHPNAVYWFTDRSCTSLEEIECYFNNAWDTIKNEVYSAKDVQWISESDTSAACIYTYHYEGYYEGKFVSGSGRATNVFTFVGHKWELIHEHLSSPVE</sequence>
<evidence type="ECO:0000259" key="1">
    <source>
        <dbReference type="Pfam" id="PF13474"/>
    </source>
</evidence>
<gene>
    <name evidence="2" type="ORF">KHA97_16930</name>
</gene>
<dbReference type="Proteomes" id="UP000681414">
    <property type="component" value="Unassembled WGS sequence"/>
</dbReference>
<evidence type="ECO:0000313" key="2">
    <source>
        <dbReference type="EMBL" id="MBS4196737.1"/>
    </source>
</evidence>
<dbReference type="SUPFAM" id="SSF54427">
    <property type="entry name" value="NTF2-like"/>
    <property type="match status" value="1"/>
</dbReference>
<dbReference type="InterPro" id="IPR032710">
    <property type="entry name" value="NTF2-like_dom_sf"/>
</dbReference>
<accession>A0A942THK5</accession>
<evidence type="ECO:0000313" key="3">
    <source>
        <dbReference type="Proteomes" id="UP000681414"/>
    </source>
</evidence>
<dbReference type="RefSeq" id="WP_213126446.1">
    <property type="nucleotide sequence ID" value="NZ_JAGYPG010000003.1"/>
</dbReference>
<feature type="domain" description="SnoaL-like" evidence="1">
    <location>
        <begin position="5"/>
        <end position="121"/>
    </location>
</feature>
<dbReference type="AlphaFoldDB" id="A0A942THK5"/>
<dbReference type="Gene3D" id="3.10.450.50">
    <property type="match status" value="1"/>
</dbReference>
<name>A0A942THK5_9BACI</name>
<keyword evidence="3" id="KW-1185">Reference proteome</keyword>
<protein>
    <submittedName>
        <fullName evidence="2">Nuclear transport factor 2 family protein</fullName>
    </submittedName>
</protein>
<proteinExistence type="predicted"/>
<organism evidence="2 3">
    <name type="scientific">Lederbergia citri</name>
    <dbReference type="NCBI Taxonomy" id="2833580"/>
    <lineage>
        <taxon>Bacteria</taxon>
        <taxon>Bacillati</taxon>
        <taxon>Bacillota</taxon>
        <taxon>Bacilli</taxon>
        <taxon>Bacillales</taxon>
        <taxon>Bacillaceae</taxon>
        <taxon>Lederbergia</taxon>
    </lineage>
</organism>
<comment type="caution">
    <text evidence="2">The sequence shown here is derived from an EMBL/GenBank/DDBJ whole genome shotgun (WGS) entry which is preliminary data.</text>
</comment>
<reference evidence="2 3" key="1">
    <citation type="submission" date="2021-05" db="EMBL/GenBank/DDBJ databases">
        <title>Novel Bacillus species.</title>
        <authorList>
            <person name="Liu G."/>
        </authorList>
    </citation>
    <scope>NUCLEOTIDE SEQUENCE [LARGE SCALE GENOMIC DNA]</scope>
    <source>
        <strain evidence="3">FJAT-49780</strain>
    </source>
</reference>
<dbReference type="EMBL" id="JAGYPG010000003">
    <property type="protein sequence ID" value="MBS4196737.1"/>
    <property type="molecule type" value="Genomic_DNA"/>
</dbReference>